<dbReference type="AlphaFoldDB" id="A0A7U7GBS2"/>
<evidence type="ECO:0000313" key="2">
    <source>
        <dbReference type="Proteomes" id="UP000019184"/>
    </source>
</evidence>
<sequence>MGGIKVALPALKPSLIINKMIPWHLAHRARTRRDSLSLPMRTTILRTTATSGGKGVAFDHATPFQPATRLLPTFTR</sequence>
<evidence type="ECO:0000313" key="1">
    <source>
        <dbReference type="EMBL" id="CDH44875.1"/>
    </source>
</evidence>
<gene>
    <name evidence="1" type="ORF">BN874_1970006</name>
</gene>
<protein>
    <submittedName>
        <fullName evidence="1">Uncharacterized protein</fullName>
    </submittedName>
</protein>
<comment type="caution">
    <text evidence="1">The sequence shown here is derived from an EMBL/GenBank/DDBJ whole genome shotgun (WGS) entry which is preliminary data.</text>
</comment>
<dbReference type="Proteomes" id="UP000019184">
    <property type="component" value="Unassembled WGS sequence"/>
</dbReference>
<name>A0A7U7GBS2_9GAMM</name>
<organism evidence="1 2">
    <name type="scientific">Candidatus Contendobacter odensis Run_B_J11</name>
    <dbReference type="NCBI Taxonomy" id="1400861"/>
    <lineage>
        <taxon>Bacteria</taxon>
        <taxon>Pseudomonadati</taxon>
        <taxon>Pseudomonadota</taxon>
        <taxon>Gammaproteobacteria</taxon>
        <taxon>Candidatus Competibacteraceae</taxon>
        <taxon>Candidatus Contendibacter</taxon>
    </lineage>
</organism>
<proteinExistence type="predicted"/>
<accession>A0A7U7GBS2</accession>
<reference evidence="1 2" key="1">
    <citation type="journal article" date="2014" name="ISME J.">
        <title>Candidatus Competibacter-lineage genomes retrieved from metagenomes reveal functional metabolic diversity.</title>
        <authorList>
            <person name="McIlroy S.J."/>
            <person name="Albertsen M."/>
            <person name="Andresen E.K."/>
            <person name="Saunders A.M."/>
            <person name="Kristiansen R."/>
            <person name="Stokholm-Bjerregaard M."/>
            <person name="Nielsen K.L."/>
            <person name="Nielsen P.H."/>
        </authorList>
    </citation>
    <scope>NUCLEOTIDE SEQUENCE [LARGE SCALE GENOMIC DNA]</scope>
    <source>
        <strain evidence="1 2">Run_B_J11</strain>
    </source>
</reference>
<keyword evidence="2" id="KW-1185">Reference proteome</keyword>
<dbReference type="EMBL" id="CBTK010000109">
    <property type="protein sequence ID" value="CDH44875.1"/>
    <property type="molecule type" value="Genomic_DNA"/>
</dbReference>